<accession>A0ABR1FI07</accession>
<dbReference type="PANTHER" id="PTHR31757">
    <property type="entry name" value="SLL0781 PROTEIN"/>
    <property type="match status" value="1"/>
</dbReference>
<proteinExistence type="predicted"/>
<dbReference type="KEGG" id="aaf:AURANDRAFT_28009"/>
<sequence length="170" mass="19876">MLRRSLGRVLSNGAPPGSRPPLPPFTLESAVQKVRAAEDAWNNRDPTKVPLAYTEDTQWRNRSEIFTGRAAVEQFLERKWARELDYRLIKEYWAHGENRIAVRFAYEYHLAGGEWMRAYGNENWEFDDRGLMRTRHASINDIPIKEEDRLFHWPAGRRPDDHASLSELGL</sequence>
<comment type="caution">
    <text evidence="1">The sequence shown here is derived from an EMBL/GenBank/DDBJ whole genome shotgun (WGS) entry which is preliminary data.</text>
</comment>
<protein>
    <submittedName>
        <fullName evidence="1">Uncharacterized protein</fullName>
    </submittedName>
</protein>
<dbReference type="PANTHER" id="PTHR31757:SF0">
    <property type="entry name" value="SLL0781 PROTEIN"/>
    <property type="match status" value="1"/>
</dbReference>
<dbReference type="Gene3D" id="3.10.450.50">
    <property type="match status" value="1"/>
</dbReference>
<dbReference type="SUPFAM" id="SSF54427">
    <property type="entry name" value="NTF2-like"/>
    <property type="match status" value="1"/>
</dbReference>
<gene>
    <name evidence="1" type="ORF">SO694_00071126</name>
</gene>
<dbReference type="Pfam" id="PF07080">
    <property type="entry name" value="DUF1348"/>
    <property type="match status" value="1"/>
</dbReference>
<dbReference type="Proteomes" id="UP001363151">
    <property type="component" value="Unassembled WGS sequence"/>
</dbReference>
<keyword evidence="2" id="KW-1185">Reference proteome</keyword>
<dbReference type="InterPro" id="IPR009783">
    <property type="entry name" value="DUF1348"/>
</dbReference>
<evidence type="ECO:0000313" key="1">
    <source>
        <dbReference type="EMBL" id="KAK7231162.1"/>
    </source>
</evidence>
<dbReference type="InterPro" id="IPR032710">
    <property type="entry name" value="NTF2-like_dom_sf"/>
</dbReference>
<organism evidence="1 2">
    <name type="scientific">Aureococcus anophagefferens</name>
    <name type="common">Harmful bloom alga</name>
    <dbReference type="NCBI Taxonomy" id="44056"/>
    <lineage>
        <taxon>Eukaryota</taxon>
        <taxon>Sar</taxon>
        <taxon>Stramenopiles</taxon>
        <taxon>Ochrophyta</taxon>
        <taxon>Pelagophyceae</taxon>
        <taxon>Pelagomonadales</taxon>
        <taxon>Pelagomonadaceae</taxon>
        <taxon>Aureococcus</taxon>
    </lineage>
</organism>
<reference evidence="1 2" key="1">
    <citation type="submission" date="2024-03" db="EMBL/GenBank/DDBJ databases">
        <title>Aureococcus anophagefferens CCMP1851 and Kratosvirus quantuckense: Draft genome of a second virus-susceptible host strain in the model system.</title>
        <authorList>
            <person name="Chase E."/>
            <person name="Truchon A.R."/>
            <person name="Schepens W."/>
            <person name="Wilhelm S.W."/>
        </authorList>
    </citation>
    <scope>NUCLEOTIDE SEQUENCE [LARGE SCALE GENOMIC DNA]</scope>
    <source>
        <strain evidence="1 2">CCMP1851</strain>
    </source>
</reference>
<name>A0ABR1FI07_AURAN</name>
<evidence type="ECO:0000313" key="2">
    <source>
        <dbReference type="Proteomes" id="UP001363151"/>
    </source>
</evidence>
<dbReference type="EMBL" id="JBBJCI010000419">
    <property type="protein sequence ID" value="KAK7231162.1"/>
    <property type="molecule type" value="Genomic_DNA"/>
</dbReference>